<dbReference type="AlphaFoldDB" id="A0A844B9A2"/>
<organism evidence="2 3">
    <name type="scientific">Rhodovulum strictum</name>
    <dbReference type="NCBI Taxonomy" id="58314"/>
    <lineage>
        <taxon>Bacteria</taxon>
        <taxon>Pseudomonadati</taxon>
        <taxon>Pseudomonadota</taxon>
        <taxon>Alphaproteobacteria</taxon>
        <taxon>Rhodobacterales</taxon>
        <taxon>Paracoccaceae</taxon>
        <taxon>Rhodovulum</taxon>
    </lineage>
</organism>
<evidence type="ECO:0000313" key="2">
    <source>
        <dbReference type="EMBL" id="MRH22966.1"/>
    </source>
</evidence>
<gene>
    <name evidence="2" type="ORF">GH815_18610</name>
</gene>
<name>A0A844B9A2_9RHOB</name>
<dbReference type="OrthoDB" id="7687937at2"/>
<sequence length="168" mass="18428">MTASARAPEYFEPDSFCRHVMDTLGYEVVQAIRERLGGQEFKIPHPKNLFDGHPLAVALGLDEARALAEQFNGERVYVPQPTRGATDTALLEAVEAGATNHDLADRYGLTVRHVRRRLAMLGVRNPNHRTPVGRPRSTDRNDTAPTRARRIDSNGGLTGSTGATRQSG</sequence>
<dbReference type="RefSeq" id="WP_153750218.1">
    <property type="nucleotide sequence ID" value="NZ_BAAADI010000066.1"/>
</dbReference>
<keyword evidence="3" id="KW-1185">Reference proteome</keyword>
<proteinExistence type="predicted"/>
<dbReference type="InterPro" id="IPR009057">
    <property type="entry name" value="Homeodomain-like_sf"/>
</dbReference>
<evidence type="ECO:0000313" key="3">
    <source>
        <dbReference type="Proteomes" id="UP000466730"/>
    </source>
</evidence>
<feature type="region of interest" description="Disordered" evidence="1">
    <location>
        <begin position="123"/>
        <end position="168"/>
    </location>
</feature>
<dbReference type="EMBL" id="WJPO01000068">
    <property type="protein sequence ID" value="MRH22966.1"/>
    <property type="molecule type" value="Genomic_DNA"/>
</dbReference>
<dbReference type="SUPFAM" id="SSF46689">
    <property type="entry name" value="Homeodomain-like"/>
    <property type="match status" value="1"/>
</dbReference>
<reference evidence="2 3" key="1">
    <citation type="submission" date="2019-11" db="EMBL/GenBank/DDBJ databases">
        <title>Draft Whole-Genome sequence of the marine photosynthetic bacterium Rhodovulum strictum DSM 11289.</title>
        <authorList>
            <person name="Kyndt J.A."/>
            <person name="Meyer T.E."/>
        </authorList>
    </citation>
    <scope>NUCLEOTIDE SEQUENCE [LARGE SCALE GENOMIC DNA]</scope>
    <source>
        <strain evidence="2 3">DSM 11289</strain>
    </source>
</reference>
<comment type="caution">
    <text evidence="2">The sequence shown here is derived from an EMBL/GenBank/DDBJ whole genome shotgun (WGS) entry which is preliminary data.</text>
</comment>
<evidence type="ECO:0000256" key="1">
    <source>
        <dbReference type="SAM" id="MobiDB-lite"/>
    </source>
</evidence>
<evidence type="ECO:0008006" key="4">
    <source>
        <dbReference type="Google" id="ProtNLM"/>
    </source>
</evidence>
<dbReference type="Proteomes" id="UP000466730">
    <property type="component" value="Unassembled WGS sequence"/>
</dbReference>
<accession>A0A844B9A2</accession>
<protein>
    <recommendedName>
        <fullName evidence="4">Mor transcription activator family protein</fullName>
    </recommendedName>
</protein>